<accession>H0EMV0</accession>
<dbReference type="Proteomes" id="UP000005446">
    <property type="component" value="Unassembled WGS sequence"/>
</dbReference>
<evidence type="ECO:0000313" key="2">
    <source>
        <dbReference type="EMBL" id="EHL00179.1"/>
    </source>
</evidence>
<gene>
    <name evidence="2" type="ORF">M7I_3948</name>
</gene>
<dbReference type="OrthoDB" id="113620at2759"/>
<dbReference type="HOGENOM" id="CLU_188549_0_0_1"/>
<dbReference type="AlphaFoldDB" id="H0EMV0"/>
<dbReference type="InParanoid" id="H0EMV0"/>
<feature type="region of interest" description="Disordered" evidence="1">
    <location>
        <begin position="68"/>
        <end position="95"/>
    </location>
</feature>
<name>H0EMV0_GLAL7</name>
<sequence length="95" mass="10701">MSFLSMFRNPTTLGLLNITTLLGIGGSTYLLRSHMIELSEDHEAKMDELEGTLRGHIGLIEESLDRLEGKGTEADRGKKMNEYYGKRGRDEKAKK</sequence>
<organism evidence="2 3">
    <name type="scientific">Glarea lozoyensis (strain ATCC 74030 / MF5533)</name>
    <dbReference type="NCBI Taxonomy" id="1104152"/>
    <lineage>
        <taxon>Eukaryota</taxon>
        <taxon>Fungi</taxon>
        <taxon>Dikarya</taxon>
        <taxon>Ascomycota</taxon>
        <taxon>Pezizomycotina</taxon>
        <taxon>Leotiomycetes</taxon>
        <taxon>Helotiales</taxon>
        <taxon>Helotiaceae</taxon>
        <taxon>Glarea</taxon>
    </lineage>
</organism>
<evidence type="ECO:0000313" key="3">
    <source>
        <dbReference type="Proteomes" id="UP000005446"/>
    </source>
</evidence>
<protein>
    <submittedName>
        <fullName evidence="2">Uncharacterized protein</fullName>
    </submittedName>
</protein>
<comment type="caution">
    <text evidence="2">The sequence shown here is derived from an EMBL/GenBank/DDBJ whole genome shotgun (WGS) entry which is preliminary data.</text>
</comment>
<proteinExistence type="predicted"/>
<dbReference type="EMBL" id="AGUE01000094">
    <property type="protein sequence ID" value="EHL00179.1"/>
    <property type="molecule type" value="Genomic_DNA"/>
</dbReference>
<evidence type="ECO:0000256" key="1">
    <source>
        <dbReference type="SAM" id="MobiDB-lite"/>
    </source>
</evidence>
<keyword evidence="3" id="KW-1185">Reference proteome</keyword>
<reference evidence="2 3" key="1">
    <citation type="journal article" date="2012" name="Eukaryot. Cell">
        <title>Genome sequence of the fungus Glarea lozoyensis: the first genome sequence of a species from the Helotiaceae family.</title>
        <authorList>
            <person name="Youssar L."/>
            <person name="Gruening B.A."/>
            <person name="Erxleben A."/>
            <person name="Guenther S."/>
            <person name="Huettel W."/>
        </authorList>
    </citation>
    <scope>NUCLEOTIDE SEQUENCE [LARGE SCALE GENOMIC DNA]</scope>
    <source>
        <strain evidence="3">ATCC 74030 / MF5533</strain>
    </source>
</reference>